<dbReference type="GO" id="GO:0106310">
    <property type="term" value="F:protein serine kinase activity"/>
    <property type="evidence" value="ECO:0007669"/>
    <property type="project" value="RHEA"/>
</dbReference>
<keyword evidence="3 7" id="KW-0547">Nucleotide-binding</keyword>
<comment type="function">
    <text evidence="7">Binds to sigma F and blocks its ability to form an RNA polymerase holoenzyme (E-sigma F). Phosphorylates SpoIIAA on a serine residue. This phosphorylation may enable SpoIIAA to act as an anti-anti-sigma factor that counteracts SpoIIAB and thus releases sigma F from inhibition.</text>
</comment>
<evidence type="ECO:0000256" key="1">
    <source>
        <dbReference type="ARBA" id="ARBA00022527"/>
    </source>
</evidence>
<dbReference type="OrthoDB" id="9768808at2"/>
<dbReference type="EMBL" id="FTOD01000001">
    <property type="protein sequence ID" value="SIS38556.1"/>
    <property type="molecule type" value="Genomic_DNA"/>
</dbReference>
<dbReference type="InterPro" id="IPR050267">
    <property type="entry name" value="Anti-sigma-factor_SerPK"/>
</dbReference>
<evidence type="ECO:0000259" key="8">
    <source>
        <dbReference type="SMART" id="SM00387"/>
    </source>
</evidence>
<sequence length="151" mass="16858">MSTVHTNFMEMRFASRSENESFARVAVASFVSQLDPTMEELTDIKTVVSEAVTNAIIHGYEERTDGEITIRTEIDGNRISIQIEDQGVGIADVDRARQPLFTSKPELERSGMGFTIMENFMDQVEVLSVEGKGTSVRMVKDLKTHRQAVGN</sequence>
<dbReference type="InterPro" id="IPR036890">
    <property type="entry name" value="HATPase_C_sf"/>
</dbReference>
<dbReference type="NCBIfam" id="TIGR01925">
    <property type="entry name" value="spIIAB"/>
    <property type="match status" value="1"/>
</dbReference>
<name>A0A1N7INI3_9BACL</name>
<dbReference type="GO" id="GO:0004674">
    <property type="term" value="F:protein serine/threonine kinase activity"/>
    <property type="evidence" value="ECO:0007669"/>
    <property type="project" value="UniProtKB-KW"/>
</dbReference>
<evidence type="ECO:0000256" key="3">
    <source>
        <dbReference type="ARBA" id="ARBA00022741"/>
    </source>
</evidence>
<gene>
    <name evidence="7" type="primary">spoIIAB</name>
    <name evidence="9" type="ORF">SAMN05421790_101138</name>
</gene>
<dbReference type="AlphaFoldDB" id="A0A1N7INI3"/>
<dbReference type="Proteomes" id="UP000186795">
    <property type="component" value="Unassembled WGS sequence"/>
</dbReference>
<dbReference type="EC" id="2.7.11.1" evidence="7"/>
<dbReference type="InterPro" id="IPR003594">
    <property type="entry name" value="HATPase_dom"/>
</dbReference>
<dbReference type="SUPFAM" id="SSF55874">
    <property type="entry name" value="ATPase domain of HSP90 chaperone/DNA topoisomerase II/histidine kinase"/>
    <property type="match status" value="1"/>
</dbReference>
<keyword evidence="1 7" id="KW-0723">Serine/threonine-protein kinase</keyword>
<evidence type="ECO:0000256" key="7">
    <source>
        <dbReference type="HAMAP-Rule" id="MF_00637"/>
    </source>
</evidence>
<evidence type="ECO:0000313" key="9">
    <source>
        <dbReference type="EMBL" id="SIS38556.1"/>
    </source>
</evidence>
<dbReference type="SMART" id="SM00387">
    <property type="entry name" value="HATPase_c"/>
    <property type="match status" value="1"/>
</dbReference>
<dbReference type="GO" id="GO:0030436">
    <property type="term" value="P:asexual sporulation"/>
    <property type="evidence" value="ECO:0007669"/>
    <property type="project" value="UniProtKB-UniRule"/>
</dbReference>
<dbReference type="InterPro" id="IPR010194">
    <property type="entry name" value="Anti-sigma_F"/>
</dbReference>
<keyword evidence="5 7" id="KW-0067">ATP-binding</keyword>
<dbReference type="HAMAP" id="MF_00637">
    <property type="entry name" value="Anti_sigma_F"/>
    <property type="match status" value="1"/>
</dbReference>
<keyword evidence="6 7" id="KW-0749">Sporulation</keyword>
<keyword evidence="2 7" id="KW-0808">Transferase</keyword>
<keyword evidence="4 7" id="KW-0418">Kinase</keyword>
<accession>A0A1N7INI3</accession>
<evidence type="ECO:0000256" key="6">
    <source>
        <dbReference type="ARBA" id="ARBA00022969"/>
    </source>
</evidence>
<comment type="similarity">
    <text evidence="7">Belongs to the anti-sigma-factor family.</text>
</comment>
<evidence type="ECO:0000256" key="5">
    <source>
        <dbReference type="ARBA" id="ARBA00022840"/>
    </source>
</evidence>
<dbReference type="GO" id="GO:0016989">
    <property type="term" value="F:sigma factor antagonist activity"/>
    <property type="evidence" value="ECO:0007669"/>
    <property type="project" value="InterPro"/>
</dbReference>
<feature type="domain" description="Histidine kinase/HSP90-like ATPase" evidence="8">
    <location>
        <begin position="39"/>
        <end position="144"/>
    </location>
</feature>
<proteinExistence type="inferred from homology"/>
<comment type="catalytic activity">
    <reaction evidence="7">
        <text>L-threonyl-[protein] + ATP = O-phospho-L-threonyl-[protein] + ADP + H(+)</text>
        <dbReference type="Rhea" id="RHEA:46608"/>
        <dbReference type="Rhea" id="RHEA-COMP:11060"/>
        <dbReference type="Rhea" id="RHEA-COMP:11605"/>
        <dbReference type="ChEBI" id="CHEBI:15378"/>
        <dbReference type="ChEBI" id="CHEBI:30013"/>
        <dbReference type="ChEBI" id="CHEBI:30616"/>
        <dbReference type="ChEBI" id="CHEBI:61977"/>
        <dbReference type="ChEBI" id="CHEBI:456216"/>
        <dbReference type="EC" id="2.7.11.1"/>
    </reaction>
</comment>
<dbReference type="RefSeq" id="WP_009708436.1">
    <property type="nucleotide sequence ID" value="NZ_CP048103.1"/>
</dbReference>
<reference evidence="10" key="1">
    <citation type="submission" date="2017-01" db="EMBL/GenBank/DDBJ databases">
        <authorList>
            <person name="Varghese N."/>
            <person name="Submissions S."/>
        </authorList>
    </citation>
    <scope>NUCLEOTIDE SEQUENCE [LARGE SCALE GENOMIC DNA]</scope>
    <source>
        <strain evidence="10">DSM 45196</strain>
    </source>
</reference>
<dbReference type="GO" id="GO:0030435">
    <property type="term" value="P:sporulation resulting in formation of a cellular spore"/>
    <property type="evidence" value="ECO:0007669"/>
    <property type="project" value="UniProtKB-KW"/>
</dbReference>
<dbReference type="Pfam" id="PF13581">
    <property type="entry name" value="HATPase_c_2"/>
    <property type="match status" value="1"/>
</dbReference>
<dbReference type="PANTHER" id="PTHR35526">
    <property type="entry name" value="ANTI-SIGMA-F FACTOR RSBW-RELATED"/>
    <property type="match status" value="1"/>
</dbReference>
<dbReference type="GO" id="GO:0005524">
    <property type="term" value="F:ATP binding"/>
    <property type="evidence" value="ECO:0007669"/>
    <property type="project" value="UniProtKB-KW"/>
</dbReference>
<dbReference type="PANTHER" id="PTHR35526:SF3">
    <property type="entry name" value="ANTI-SIGMA-F FACTOR RSBW"/>
    <property type="match status" value="1"/>
</dbReference>
<protein>
    <recommendedName>
        <fullName evidence="7">Anti-sigma F factor</fullName>
        <ecNumber evidence="7">2.7.11.1</ecNumber>
    </recommendedName>
    <alternativeName>
        <fullName evidence="7">Stage II sporulation protein AB</fullName>
    </alternativeName>
</protein>
<organism evidence="9 10">
    <name type="scientific">Kroppenstedtia eburnea</name>
    <dbReference type="NCBI Taxonomy" id="714067"/>
    <lineage>
        <taxon>Bacteria</taxon>
        <taxon>Bacillati</taxon>
        <taxon>Bacillota</taxon>
        <taxon>Bacilli</taxon>
        <taxon>Bacillales</taxon>
        <taxon>Thermoactinomycetaceae</taxon>
        <taxon>Kroppenstedtia</taxon>
    </lineage>
</organism>
<evidence type="ECO:0000256" key="4">
    <source>
        <dbReference type="ARBA" id="ARBA00022777"/>
    </source>
</evidence>
<dbReference type="Gene3D" id="3.30.565.10">
    <property type="entry name" value="Histidine kinase-like ATPase, C-terminal domain"/>
    <property type="match status" value="1"/>
</dbReference>
<comment type="catalytic activity">
    <reaction evidence="7">
        <text>L-seryl-[protein] + ATP = O-phospho-L-seryl-[protein] + ADP + H(+)</text>
        <dbReference type="Rhea" id="RHEA:17989"/>
        <dbReference type="Rhea" id="RHEA-COMP:9863"/>
        <dbReference type="Rhea" id="RHEA-COMP:11604"/>
        <dbReference type="ChEBI" id="CHEBI:15378"/>
        <dbReference type="ChEBI" id="CHEBI:29999"/>
        <dbReference type="ChEBI" id="CHEBI:30616"/>
        <dbReference type="ChEBI" id="CHEBI:83421"/>
        <dbReference type="ChEBI" id="CHEBI:456216"/>
        <dbReference type="EC" id="2.7.11.1"/>
    </reaction>
</comment>
<evidence type="ECO:0000256" key="2">
    <source>
        <dbReference type="ARBA" id="ARBA00022679"/>
    </source>
</evidence>
<evidence type="ECO:0000313" key="10">
    <source>
        <dbReference type="Proteomes" id="UP000186795"/>
    </source>
</evidence>
<keyword evidence="10" id="KW-1185">Reference proteome</keyword>
<dbReference type="GO" id="GO:0042174">
    <property type="term" value="P:negative regulation of sporulation resulting in formation of a cellular spore"/>
    <property type="evidence" value="ECO:0007669"/>
    <property type="project" value="InterPro"/>
</dbReference>